<accession>X1T5R4</accession>
<protein>
    <submittedName>
        <fullName evidence="1">Uncharacterized protein</fullName>
    </submittedName>
</protein>
<dbReference type="AlphaFoldDB" id="X1T5R4"/>
<sequence>MFSLVLNSFKSVRAGQKTERVTKKYSKLAYDTWKNVIKNFNLDFKLFLEENEEKLAEYENSLVFMEMHAFTKRLA</sequence>
<feature type="non-terminal residue" evidence="1">
    <location>
        <position position="75"/>
    </location>
</feature>
<organism evidence="1">
    <name type="scientific">marine sediment metagenome</name>
    <dbReference type="NCBI Taxonomy" id="412755"/>
    <lineage>
        <taxon>unclassified sequences</taxon>
        <taxon>metagenomes</taxon>
        <taxon>ecological metagenomes</taxon>
    </lineage>
</organism>
<evidence type="ECO:0000313" key="1">
    <source>
        <dbReference type="EMBL" id="GAJ00569.1"/>
    </source>
</evidence>
<gene>
    <name evidence="1" type="ORF">S12H4_29865</name>
</gene>
<reference evidence="1" key="1">
    <citation type="journal article" date="2014" name="Front. Microbiol.">
        <title>High frequency of phylogenetically diverse reductive dehalogenase-homologous genes in deep subseafloor sedimentary metagenomes.</title>
        <authorList>
            <person name="Kawai M."/>
            <person name="Futagami T."/>
            <person name="Toyoda A."/>
            <person name="Takaki Y."/>
            <person name="Nishi S."/>
            <person name="Hori S."/>
            <person name="Arai W."/>
            <person name="Tsubouchi T."/>
            <person name="Morono Y."/>
            <person name="Uchiyama I."/>
            <person name="Ito T."/>
            <person name="Fujiyama A."/>
            <person name="Inagaki F."/>
            <person name="Takami H."/>
        </authorList>
    </citation>
    <scope>NUCLEOTIDE SEQUENCE</scope>
    <source>
        <strain evidence="1">Expedition CK06-06</strain>
    </source>
</reference>
<dbReference type="EMBL" id="BARW01017261">
    <property type="protein sequence ID" value="GAJ00569.1"/>
    <property type="molecule type" value="Genomic_DNA"/>
</dbReference>
<proteinExistence type="predicted"/>
<comment type="caution">
    <text evidence="1">The sequence shown here is derived from an EMBL/GenBank/DDBJ whole genome shotgun (WGS) entry which is preliminary data.</text>
</comment>
<name>X1T5R4_9ZZZZ</name>